<dbReference type="AlphaFoldDB" id="U5ELE1"/>
<organism evidence="2 3">
    <name type="scientific">Nocardia asteroides NBRC 15531</name>
    <dbReference type="NCBI Taxonomy" id="1110697"/>
    <lineage>
        <taxon>Bacteria</taxon>
        <taxon>Bacillati</taxon>
        <taxon>Actinomycetota</taxon>
        <taxon>Actinomycetes</taxon>
        <taxon>Mycobacteriales</taxon>
        <taxon>Nocardiaceae</taxon>
        <taxon>Nocardia</taxon>
    </lineage>
</organism>
<name>U5ELE1_NOCAS</name>
<dbReference type="GeneID" id="91519963"/>
<dbReference type="Proteomes" id="UP000017048">
    <property type="component" value="Unassembled WGS sequence"/>
</dbReference>
<dbReference type="PANTHER" id="PTHR33406:SF6">
    <property type="entry name" value="MEMBRANE PROTEIN YDGH-RELATED"/>
    <property type="match status" value="1"/>
</dbReference>
<keyword evidence="3" id="KW-1185">Reference proteome</keyword>
<dbReference type="PANTHER" id="PTHR33406">
    <property type="entry name" value="MEMBRANE PROTEIN MJ1562-RELATED"/>
    <property type="match status" value="1"/>
</dbReference>
<evidence type="ECO:0000313" key="3">
    <source>
        <dbReference type="Proteomes" id="UP000017048"/>
    </source>
</evidence>
<dbReference type="eggNOG" id="COG2409">
    <property type="taxonomic scope" value="Bacteria"/>
</dbReference>
<comment type="similarity">
    <text evidence="1">Belongs to the resistance-nodulation-cell division (RND) (TC 2.A.6) family. MmpL subfamily.</text>
</comment>
<dbReference type="STRING" id="1824.SAMN05444423_104268"/>
<evidence type="ECO:0000313" key="2">
    <source>
        <dbReference type="EMBL" id="GAD87191.1"/>
    </source>
</evidence>
<dbReference type="GO" id="GO:0005886">
    <property type="term" value="C:plasma membrane"/>
    <property type="evidence" value="ECO:0007669"/>
    <property type="project" value="TreeGrafter"/>
</dbReference>
<accession>U5ELE1</accession>
<evidence type="ECO:0000256" key="1">
    <source>
        <dbReference type="ARBA" id="ARBA00010157"/>
    </source>
</evidence>
<dbReference type="InterPro" id="IPR050545">
    <property type="entry name" value="Mycobact_MmpL"/>
</dbReference>
<dbReference type="EMBL" id="BAFO02000034">
    <property type="protein sequence ID" value="GAD87191.1"/>
    <property type="molecule type" value="Genomic_DNA"/>
</dbReference>
<protein>
    <submittedName>
        <fullName evidence="2">Uncharacterized protein</fullName>
    </submittedName>
</protein>
<sequence length="80" mass="8699">MLVRLGRVVVHHPWKVIGLWVIAIVAVLSTAPALTATTDQSAFLPSHYESIQAMQLQERAFPQQSAQAALIVAVRATAPR</sequence>
<comment type="caution">
    <text evidence="2">The sequence shown here is derived from an EMBL/GenBank/DDBJ whole genome shotgun (WGS) entry which is preliminary data.</text>
</comment>
<gene>
    <name evidence="2" type="ORF">NCAST_34_03210</name>
</gene>
<proteinExistence type="inferred from homology"/>
<dbReference type="RefSeq" id="WP_022567186.1">
    <property type="nucleotide sequence ID" value="NZ_BAFO02000034.1"/>
</dbReference>
<reference evidence="2 3" key="1">
    <citation type="journal article" date="2014" name="BMC Genomics">
        <title>Genome based analysis of type-I polyketide synthase and nonribosomal peptide synthetase gene clusters in seven strains of five representative Nocardia species.</title>
        <authorList>
            <person name="Komaki H."/>
            <person name="Ichikawa N."/>
            <person name="Hosoyama A."/>
            <person name="Takahashi-Nakaguchi A."/>
            <person name="Matsuzawa T."/>
            <person name="Suzuki K."/>
            <person name="Fujita N."/>
            <person name="Gonoi T."/>
        </authorList>
    </citation>
    <scope>NUCLEOTIDE SEQUENCE [LARGE SCALE GENOMIC DNA]</scope>
    <source>
        <strain evidence="2 3">NBRC 15531</strain>
    </source>
</reference>